<name>A0A858RK96_9BACT</name>
<accession>A0A858RK96</accession>
<dbReference type="RefSeq" id="WP_169455757.1">
    <property type="nucleotide sequence ID" value="NZ_CP051774.1"/>
</dbReference>
<keyword evidence="1" id="KW-1133">Transmembrane helix</keyword>
<dbReference type="EMBL" id="CP051774">
    <property type="protein sequence ID" value="QJE97357.1"/>
    <property type="molecule type" value="Genomic_DNA"/>
</dbReference>
<evidence type="ECO:0008006" key="4">
    <source>
        <dbReference type="Google" id="ProtNLM"/>
    </source>
</evidence>
<proteinExistence type="predicted"/>
<keyword evidence="1" id="KW-0472">Membrane</keyword>
<evidence type="ECO:0000313" key="2">
    <source>
        <dbReference type="EMBL" id="QJE97357.1"/>
    </source>
</evidence>
<evidence type="ECO:0000313" key="3">
    <source>
        <dbReference type="Proteomes" id="UP000501812"/>
    </source>
</evidence>
<keyword evidence="1" id="KW-0812">Transmembrane</keyword>
<dbReference type="AlphaFoldDB" id="A0A858RK96"/>
<dbReference type="Proteomes" id="UP000501812">
    <property type="component" value="Chromosome"/>
</dbReference>
<reference evidence="2 3" key="1">
    <citation type="submission" date="2020-04" db="EMBL/GenBank/DDBJ databases">
        <title>Luteolibacter sp. G-1-1-1 isolated from soil.</title>
        <authorList>
            <person name="Dahal R.H."/>
        </authorList>
    </citation>
    <scope>NUCLEOTIDE SEQUENCE [LARGE SCALE GENOMIC DNA]</scope>
    <source>
        <strain evidence="2 3">G-1-1-1</strain>
    </source>
</reference>
<protein>
    <recommendedName>
        <fullName evidence="4">TIGR02588 family protein</fullName>
    </recommendedName>
</protein>
<organism evidence="2 3">
    <name type="scientific">Luteolibacter luteus</name>
    <dbReference type="NCBI Taxonomy" id="2728835"/>
    <lineage>
        <taxon>Bacteria</taxon>
        <taxon>Pseudomonadati</taxon>
        <taxon>Verrucomicrobiota</taxon>
        <taxon>Verrucomicrobiia</taxon>
        <taxon>Verrucomicrobiales</taxon>
        <taxon>Verrucomicrobiaceae</taxon>
        <taxon>Luteolibacter</taxon>
    </lineage>
</organism>
<sequence>MNQNRNTDQPSEGKNALEWTVFTFSTLLVGAIIVLLGVDTLRWKEGPARLEIVKGDAKTEDGQLRVPIHIINRGETVAVNVTVEVTDTSSAQGKNATVNFDFVPRGAMREGRAIFPPDQDPAKLEARISGYEVP</sequence>
<gene>
    <name evidence="2" type="ORF">HHL09_16705</name>
</gene>
<keyword evidence="3" id="KW-1185">Reference proteome</keyword>
<dbReference type="KEGG" id="luo:HHL09_16705"/>
<evidence type="ECO:0000256" key="1">
    <source>
        <dbReference type="SAM" id="Phobius"/>
    </source>
</evidence>
<feature type="transmembrane region" description="Helical" evidence="1">
    <location>
        <begin position="20"/>
        <end position="41"/>
    </location>
</feature>